<name>A0A2J8WT23_PONAB</name>
<dbReference type="AlphaFoldDB" id="A0A2J8WT23"/>
<protein>
    <submittedName>
        <fullName evidence="1">MED12L isoform 6</fullName>
    </submittedName>
</protein>
<gene>
    <name evidence="1" type="ORF">CR201_G0007697</name>
</gene>
<evidence type="ECO:0000313" key="1">
    <source>
        <dbReference type="EMBL" id="PNJ72918.1"/>
    </source>
</evidence>
<comment type="caution">
    <text evidence="1">The sequence shown here is derived from an EMBL/GenBank/DDBJ whole genome shotgun (WGS) entry which is preliminary data.</text>
</comment>
<dbReference type="EMBL" id="NDHI03003379">
    <property type="protein sequence ID" value="PNJ72918.1"/>
    <property type="molecule type" value="Genomic_DNA"/>
</dbReference>
<reference evidence="1" key="1">
    <citation type="submission" date="2017-12" db="EMBL/GenBank/DDBJ databases">
        <title>High-resolution comparative analysis of great ape genomes.</title>
        <authorList>
            <person name="Pollen A."/>
            <person name="Hastie A."/>
            <person name="Hormozdiari F."/>
            <person name="Dougherty M."/>
            <person name="Liu R."/>
            <person name="Chaisson M."/>
            <person name="Hoppe E."/>
            <person name="Hill C."/>
            <person name="Pang A."/>
            <person name="Hillier L."/>
            <person name="Baker C."/>
            <person name="Armstrong J."/>
            <person name="Shendure J."/>
            <person name="Paten B."/>
            <person name="Wilson R."/>
            <person name="Chao H."/>
            <person name="Schneider V."/>
            <person name="Ventura M."/>
            <person name="Kronenberg Z."/>
            <person name="Murali S."/>
            <person name="Gordon D."/>
            <person name="Cantsilieris S."/>
            <person name="Munson K."/>
            <person name="Nelson B."/>
            <person name="Raja A."/>
            <person name="Underwood J."/>
            <person name="Diekhans M."/>
            <person name="Fiddes I."/>
            <person name="Haussler D."/>
            <person name="Eichler E."/>
        </authorList>
    </citation>
    <scope>NUCLEOTIDE SEQUENCE [LARGE SCALE GENOMIC DNA]</scope>
    <source>
        <strain evidence="1">Susie</strain>
    </source>
</reference>
<accession>A0A2J8WT23</accession>
<proteinExistence type="predicted"/>
<organism evidence="1">
    <name type="scientific">Pongo abelii</name>
    <name type="common">Sumatran orangutan</name>
    <name type="synonym">Pongo pygmaeus abelii</name>
    <dbReference type="NCBI Taxonomy" id="9601"/>
    <lineage>
        <taxon>Eukaryota</taxon>
        <taxon>Metazoa</taxon>
        <taxon>Chordata</taxon>
        <taxon>Craniata</taxon>
        <taxon>Vertebrata</taxon>
        <taxon>Euteleostomi</taxon>
        <taxon>Mammalia</taxon>
        <taxon>Eutheria</taxon>
        <taxon>Euarchontoglires</taxon>
        <taxon>Primates</taxon>
        <taxon>Haplorrhini</taxon>
        <taxon>Catarrhini</taxon>
        <taxon>Hominidae</taxon>
        <taxon>Pongo</taxon>
    </lineage>
</organism>
<sequence length="73" mass="8359">DVKMEIFSPMPGESCENANTSLGRRMSVNCEKLVKREKPRELIFPSNYDLLRHLQYATHFPIPLVLMSVPPSV</sequence>
<feature type="non-terminal residue" evidence="1">
    <location>
        <position position="1"/>
    </location>
</feature>